<name>A0AAE3EVD7_9FLAO</name>
<dbReference type="InterPro" id="IPR009061">
    <property type="entry name" value="DNA-bd_dom_put_sf"/>
</dbReference>
<evidence type="ECO:0000313" key="3">
    <source>
        <dbReference type="Proteomes" id="UP001200642"/>
    </source>
</evidence>
<evidence type="ECO:0000313" key="2">
    <source>
        <dbReference type="EMBL" id="MCG2460391.1"/>
    </source>
</evidence>
<comment type="caution">
    <text evidence="2">The sequence shown here is derived from an EMBL/GenBank/DDBJ whole genome shotgun (WGS) entry which is preliminary data.</text>
</comment>
<protein>
    <submittedName>
        <fullName evidence="2">Helix-turn-helix domain-containing protein</fullName>
    </submittedName>
</protein>
<accession>A0AAE3EVD7</accession>
<keyword evidence="3" id="KW-1185">Reference proteome</keyword>
<dbReference type="RefSeq" id="WP_317901536.1">
    <property type="nucleotide sequence ID" value="NZ_JAIRBC010000007.1"/>
</dbReference>
<dbReference type="NCBIfam" id="TIGR01764">
    <property type="entry name" value="excise"/>
    <property type="match status" value="1"/>
</dbReference>
<gene>
    <name evidence="2" type="ORF">K8352_06500</name>
</gene>
<organism evidence="2 3">
    <name type="scientific">Cerina litoralis</name>
    <dbReference type="NCBI Taxonomy" id="2874477"/>
    <lineage>
        <taxon>Bacteria</taxon>
        <taxon>Pseudomonadati</taxon>
        <taxon>Bacteroidota</taxon>
        <taxon>Flavobacteriia</taxon>
        <taxon>Flavobacteriales</taxon>
        <taxon>Flavobacteriaceae</taxon>
        <taxon>Cerina</taxon>
    </lineage>
</organism>
<dbReference type="InterPro" id="IPR010093">
    <property type="entry name" value="SinI_DNA-bd"/>
</dbReference>
<dbReference type="InterPro" id="IPR041657">
    <property type="entry name" value="HTH_17"/>
</dbReference>
<proteinExistence type="predicted"/>
<dbReference type="SUPFAM" id="SSF46955">
    <property type="entry name" value="Putative DNA-binding domain"/>
    <property type="match status" value="1"/>
</dbReference>
<feature type="domain" description="Helix-turn-helix" evidence="1">
    <location>
        <begin position="69"/>
        <end position="118"/>
    </location>
</feature>
<dbReference type="EMBL" id="JAIRBC010000007">
    <property type="protein sequence ID" value="MCG2460391.1"/>
    <property type="molecule type" value="Genomic_DNA"/>
</dbReference>
<sequence>MSSNIEIKRICQFCEQEFIARTTVTKYCSLKCSSRAYKARTRNIKIEKSNKETHRTQNEHIEKIKAKEFLTVRDVSNLLGCSIRTVYRLIENGTIKAVNLAERLTRIKRSELNKVMEQPRNEPKKKADPIPFHIKDGYTLTEIEDKFGISESGLKYLIKKNNIPKVKNGRYAYVPKKVIDELLT</sequence>
<dbReference type="AlphaFoldDB" id="A0AAE3EVD7"/>
<dbReference type="Proteomes" id="UP001200642">
    <property type="component" value="Unassembled WGS sequence"/>
</dbReference>
<evidence type="ECO:0000259" key="1">
    <source>
        <dbReference type="Pfam" id="PF12728"/>
    </source>
</evidence>
<dbReference type="Pfam" id="PF12728">
    <property type="entry name" value="HTH_17"/>
    <property type="match status" value="1"/>
</dbReference>
<dbReference type="GO" id="GO:0003677">
    <property type="term" value="F:DNA binding"/>
    <property type="evidence" value="ECO:0007669"/>
    <property type="project" value="InterPro"/>
</dbReference>
<reference evidence="2" key="1">
    <citation type="submission" date="2023-02" db="EMBL/GenBank/DDBJ databases">
        <title>Genome of Flavobacteriaceae gen. nov. sp. strain F89.</title>
        <authorList>
            <person name="Wang Y."/>
        </authorList>
    </citation>
    <scope>NUCLEOTIDE SEQUENCE</scope>
    <source>
        <strain evidence="2">F89</strain>
    </source>
</reference>